<dbReference type="InterPro" id="IPR005846">
    <property type="entry name" value="A-D-PHexomutase_a/b/a-III"/>
</dbReference>
<dbReference type="NCBIfam" id="TIGR01455">
    <property type="entry name" value="glmM"/>
    <property type="match status" value="1"/>
</dbReference>
<dbReference type="FunFam" id="3.30.310.50:FF:000001">
    <property type="entry name" value="Phosphoglucosamine mutase"/>
    <property type="match status" value="1"/>
</dbReference>
<accession>A0A7I7UFN0</accession>
<dbReference type="Gene3D" id="3.30.310.50">
    <property type="entry name" value="Alpha-D-phosphohexomutase, C-terminal domain"/>
    <property type="match status" value="1"/>
</dbReference>
<dbReference type="InterPro" id="IPR050060">
    <property type="entry name" value="Phosphoglucosamine_mutase"/>
</dbReference>
<dbReference type="Proteomes" id="UP000467252">
    <property type="component" value="Chromosome"/>
</dbReference>
<feature type="modified residue" description="Phosphoserine" evidence="7">
    <location>
        <position position="144"/>
    </location>
</feature>
<reference evidence="14 15" key="1">
    <citation type="journal article" date="2019" name="Emerg. Microbes Infect.">
        <title>Comprehensive subspecies identification of 175 nontuberculous mycobacteria species based on 7547 genomic profiles.</title>
        <authorList>
            <person name="Matsumoto Y."/>
            <person name="Kinjo T."/>
            <person name="Motooka D."/>
            <person name="Nabeya D."/>
            <person name="Jung N."/>
            <person name="Uechi K."/>
            <person name="Horii T."/>
            <person name="Iida T."/>
            <person name="Fujita J."/>
            <person name="Nakamura S."/>
        </authorList>
    </citation>
    <scope>NUCLEOTIDE SEQUENCE [LARGE SCALE GENOMIC DNA]</scope>
    <source>
        <strain evidence="14 15">JCM 6370</strain>
    </source>
</reference>
<sequence length="487" mass="50048">MLTARVCPDAGGESRFDTDSAAARAARSPVSFSAGICEKFVGMARLFGTDGVRGVANQALTAELALALSSAAARRLGSVGGHARRVAVVGRDPRASGEMLEAAVIAGLTSEGVDALRVGVVPTPAVAYLTSAYDADFGVMISASHNPMPDNGIKIFGPGGHKLDDATEDRIEELVHQGPGDRPVGASIGRVVDADDALDRYLRHAGKAVTTRLDGLTVVVDCAHGAASVAAPQAYRAAGANVIAINAAPDGLNINDRCGSTHMEALQAAVVSHGADLGIAHDGDADRCLAVDARGRIVDGDAIMVILALAMQEAGELASNTLVTTVMSNLGLHLAMRAAGVTVRTTSVGDRYVLEELRAGEFSLGGEQSGHIVMPTLGTTGDGIVTALRLMSRMAQTRKPLAALADPMQTLPQVLINVAVADKATVADAPSVRTAVAEAEAALGDTGRILLRPSGTEQVVRVMVEAADEDTARQLAVRVAEQVSAVR</sequence>
<feature type="domain" description="Alpha-D-phosphohexomutase alpha/beta/alpha" evidence="12">
    <location>
        <begin position="200"/>
        <end position="295"/>
    </location>
</feature>
<dbReference type="GO" id="GO:0006048">
    <property type="term" value="P:UDP-N-acetylglucosamine biosynthetic process"/>
    <property type="evidence" value="ECO:0007669"/>
    <property type="project" value="TreeGrafter"/>
</dbReference>
<dbReference type="GO" id="GO:0000287">
    <property type="term" value="F:magnesium ion binding"/>
    <property type="evidence" value="ECO:0007669"/>
    <property type="project" value="UniProtKB-UniRule"/>
</dbReference>
<evidence type="ECO:0000256" key="4">
    <source>
        <dbReference type="ARBA" id="ARBA00022842"/>
    </source>
</evidence>
<dbReference type="Pfam" id="PF02879">
    <property type="entry name" value="PGM_PMM_II"/>
    <property type="match status" value="1"/>
</dbReference>
<feature type="active site" description="Phosphoserine intermediate" evidence="7">
    <location>
        <position position="144"/>
    </location>
</feature>
<protein>
    <recommendedName>
        <fullName evidence="7 9">Phosphoglucosamine mutase</fullName>
        <ecNumber evidence="7 9">5.4.2.10</ecNumber>
    </recommendedName>
</protein>
<dbReference type="Pfam" id="PF00408">
    <property type="entry name" value="PGM_PMM_IV"/>
    <property type="match status" value="1"/>
</dbReference>
<evidence type="ECO:0000256" key="2">
    <source>
        <dbReference type="ARBA" id="ARBA00022553"/>
    </source>
</evidence>
<comment type="cofactor">
    <cofactor evidence="7">
        <name>Mg(2+)</name>
        <dbReference type="ChEBI" id="CHEBI:18420"/>
    </cofactor>
    <text evidence="7">Binds 1 Mg(2+) ion per subunit.</text>
</comment>
<keyword evidence="15" id="KW-1185">Reference proteome</keyword>
<evidence type="ECO:0000256" key="3">
    <source>
        <dbReference type="ARBA" id="ARBA00022723"/>
    </source>
</evidence>
<dbReference type="AlphaFoldDB" id="A0A7I7UFN0"/>
<dbReference type="CDD" id="cd05802">
    <property type="entry name" value="GlmM"/>
    <property type="match status" value="1"/>
</dbReference>
<evidence type="ECO:0000256" key="7">
    <source>
        <dbReference type="HAMAP-Rule" id="MF_01554"/>
    </source>
</evidence>
<dbReference type="InterPro" id="IPR005845">
    <property type="entry name" value="A-D-PHexomutase_a/b/a-II"/>
</dbReference>
<evidence type="ECO:0000256" key="1">
    <source>
        <dbReference type="ARBA" id="ARBA00010231"/>
    </source>
</evidence>
<feature type="binding site" evidence="7">
    <location>
        <position position="284"/>
    </location>
    <ligand>
        <name>Mg(2+)</name>
        <dbReference type="ChEBI" id="CHEBI:18420"/>
    </ligand>
</feature>
<feature type="binding site" evidence="7">
    <location>
        <position position="286"/>
    </location>
    <ligand>
        <name>Mg(2+)</name>
        <dbReference type="ChEBI" id="CHEBI:18420"/>
    </ligand>
</feature>
<dbReference type="EMBL" id="AP022599">
    <property type="protein sequence ID" value="BBY79890.1"/>
    <property type="molecule type" value="Genomic_DNA"/>
</dbReference>
<evidence type="ECO:0000259" key="13">
    <source>
        <dbReference type="Pfam" id="PF02880"/>
    </source>
</evidence>
<dbReference type="InterPro" id="IPR016055">
    <property type="entry name" value="A-D-PHexomutase_a/b/a-I/II/III"/>
</dbReference>
<keyword evidence="3 7" id="KW-0479">Metal-binding</keyword>
<keyword evidence="2 7" id="KW-0597">Phosphoprotein</keyword>
<dbReference type="GO" id="GO:0005829">
    <property type="term" value="C:cytosol"/>
    <property type="evidence" value="ECO:0007669"/>
    <property type="project" value="TreeGrafter"/>
</dbReference>
<dbReference type="InterPro" id="IPR006352">
    <property type="entry name" value="GlmM_bact"/>
</dbReference>
<keyword evidence="5 7" id="KW-0413">Isomerase</keyword>
<dbReference type="Pfam" id="PF02880">
    <property type="entry name" value="PGM_PMM_III"/>
    <property type="match status" value="1"/>
</dbReference>
<dbReference type="HAMAP" id="MF_01554_B">
    <property type="entry name" value="GlmM_B"/>
    <property type="match status" value="1"/>
</dbReference>
<dbReference type="PRINTS" id="PR00509">
    <property type="entry name" value="PGMPMM"/>
</dbReference>
<comment type="function">
    <text evidence="7 9">Catalyzes the conversion of glucosamine-6-phosphate to glucosamine-1-phosphate.</text>
</comment>
<comment type="similarity">
    <text evidence="1 7 8">Belongs to the phosphohexose mutase family.</text>
</comment>
<gene>
    <name evidence="7 14" type="primary">glmM</name>
    <name evidence="14" type="ORF">MPUL_10480</name>
</gene>
<dbReference type="GO" id="GO:0008966">
    <property type="term" value="F:phosphoglucosamine mutase activity"/>
    <property type="evidence" value="ECO:0007669"/>
    <property type="project" value="UniProtKB-UniRule"/>
</dbReference>
<feature type="domain" description="Alpha-D-phosphohexomutase alpha/beta/alpha" evidence="11">
    <location>
        <begin position="45"/>
        <end position="177"/>
    </location>
</feature>
<dbReference type="Pfam" id="PF02878">
    <property type="entry name" value="PGM_PMM_I"/>
    <property type="match status" value="1"/>
</dbReference>
<feature type="binding site" description="via phosphate group" evidence="7">
    <location>
        <position position="144"/>
    </location>
    <ligand>
        <name>Mg(2+)</name>
        <dbReference type="ChEBI" id="CHEBI:18420"/>
    </ligand>
</feature>
<dbReference type="SUPFAM" id="SSF55957">
    <property type="entry name" value="Phosphoglucomutase, C-terminal domain"/>
    <property type="match status" value="1"/>
</dbReference>
<dbReference type="GO" id="GO:0004615">
    <property type="term" value="F:phosphomannomutase activity"/>
    <property type="evidence" value="ECO:0007669"/>
    <property type="project" value="TreeGrafter"/>
</dbReference>
<evidence type="ECO:0000256" key="8">
    <source>
        <dbReference type="RuleBase" id="RU004326"/>
    </source>
</evidence>
<comment type="catalytic activity">
    <reaction evidence="6 7 9">
        <text>alpha-D-glucosamine 1-phosphate = D-glucosamine 6-phosphate</text>
        <dbReference type="Rhea" id="RHEA:23424"/>
        <dbReference type="ChEBI" id="CHEBI:58516"/>
        <dbReference type="ChEBI" id="CHEBI:58725"/>
        <dbReference type="EC" id="5.4.2.10"/>
    </reaction>
</comment>
<keyword evidence="4 7" id="KW-0460">Magnesium</keyword>
<dbReference type="GO" id="GO:0005975">
    <property type="term" value="P:carbohydrate metabolic process"/>
    <property type="evidence" value="ECO:0007669"/>
    <property type="project" value="InterPro"/>
</dbReference>
<dbReference type="EC" id="5.4.2.10" evidence="7 9"/>
<feature type="binding site" evidence="7">
    <location>
        <position position="282"/>
    </location>
    <ligand>
        <name>Mg(2+)</name>
        <dbReference type="ChEBI" id="CHEBI:18420"/>
    </ligand>
</feature>
<dbReference type="InterPro" id="IPR016066">
    <property type="entry name" value="A-D-PHexomutase_CS"/>
</dbReference>
<organism evidence="14 15">
    <name type="scientific">Mycolicibacterium pulveris</name>
    <name type="common">Mycobacterium pulveris</name>
    <dbReference type="NCBI Taxonomy" id="36813"/>
    <lineage>
        <taxon>Bacteria</taxon>
        <taxon>Bacillati</taxon>
        <taxon>Actinomycetota</taxon>
        <taxon>Actinomycetes</taxon>
        <taxon>Mycobacteriales</taxon>
        <taxon>Mycobacteriaceae</taxon>
        <taxon>Mycolicibacterium</taxon>
    </lineage>
</organism>
<dbReference type="InterPro" id="IPR005843">
    <property type="entry name" value="A-D-PHexomutase_C"/>
</dbReference>
<dbReference type="PANTHER" id="PTHR42946:SF1">
    <property type="entry name" value="PHOSPHOGLUCOMUTASE (ALPHA-D-GLUCOSE-1,6-BISPHOSPHATE-DEPENDENT)"/>
    <property type="match status" value="1"/>
</dbReference>
<evidence type="ECO:0000256" key="6">
    <source>
        <dbReference type="ARBA" id="ARBA00050364"/>
    </source>
</evidence>
<dbReference type="FunFam" id="3.40.120.10:FF:000001">
    <property type="entry name" value="Phosphoglucosamine mutase"/>
    <property type="match status" value="1"/>
</dbReference>
<evidence type="ECO:0000256" key="5">
    <source>
        <dbReference type="ARBA" id="ARBA00023235"/>
    </source>
</evidence>
<evidence type="ECO:0000313" key="15">
    <source>
        <dbReference type="Proteomes" id="UP000467252"/>
    </source>
</evidence>
<feature type="domain" description="Alpha-D-phosphohexomutase alpha/beta/alpha" evidence="13">
    <location>
        <begin position="299"/>
        <end position="409"/>
    </location>
</feature>
<dbReference type="PANTHER" id="PTHR42946">
    <property type="entry name" value="PHOSPHOHEXOSE MUTASE"/>
    <property type="match status" value="1"/>
</dbReference>
<proteinExistence type="inferred from homology"/>
<dbReference type="PROSITE" id="PS00710">
    <property type="entry name" value="PGM_PMM"/>
    <property type="match status" value="1"/>
</dbReference>
<dbReference type="SUPFAM" id="SSF53738">
    <property type="entry name" value="Phosphoglucomutase, first 3 domains"/>
    <property type="match status" value="3"/>
</dbReference>
<name>A0A7I7UFN0_MYCPV</name>
<evidence type="ECO:0000313" key="14">
    <source>
        <dbReference type="EMBL" id="BBY79890.1"/>
    </source>
</evidence>
<evidence type="ECO:0000259" key="11">
    <source>
        <dbReference type="Pfam" id="PF02878"/>
    </source>
</evidence>
<dbReference type="InterPro" id="IPR036900">
    <property type="entry name" value="A-D-PHexomutase_C_sf"/>
</dbReference>
<evidence type="ECO:0000259" key="10">
    <source>
        <dbReference type="Pfam" id="PF00408"/>
    </source>
</evidence>
<comment type="PTM">
    <text evidence="7">Activated by phosphorylation.</text>
</comment>
<dbReference type="InterPro" id="IPR005841">
    <property type="entry name" value="Alpha-D-phosphohexomutase_SF"/>
</dbReference>
<feature type="domain" description="Alpha-D-phosphohexomutase C-terminal" evidence="10">
    <location>
        <begin position="415"/>
        <end position="481"/>
    </location>
</feature>
<evidence type="ECO:0000256" key="9">
    <source>
        <dbReference type="RuleBase" id="RU004327"/>
    </source>
</evidence>
<dbReference type="FunFam" id="3.40.120.10:FF:000003">
    <property type="entry name" value="Phosphoglucosamine mutase"/>
    <property type="match status" value="1"/>
</dbReference>
<evidence type="ECO:0000259" key="12">
    <source>
        <dbReference type="Pfam" id="PF02879"/>
    </source>
</evidence>
<dbReference type="InterPro" id="IPR005844">
    <property type="entry name" value="A-D-PHexomutase_a/b/a-I"/>
</dbReference>
<dbReference type="GO" id="GO:0009252">
    <property type="term" value="P:peptidoglycan biosynthetic process"/>
    <property type="evidence" value="ECO:0007669"/>
    <property type="project" value="TreeGrafter"/>
</dbReference>
<dbReference type="Gene3D" id="3.40.120.10">
    <property type="entry name" value="Alpha-D-Glucose-1,6-Bisphosphate, subunit A, domain 3"/>
    <property type="match status" value="3"/>
</dbReference>